<dbReference type="InterPro" id="IPR038078">
    <property type="entry name" value="PhoU-like_sf"/>
</dbReference>
<evidence type="ECO:0000313" key="2">
    <source>
        <dbReference type="EMBL" id="AFY29769.1"/>
    </source>
</evidence>
<dbReference type="Gene3D" id="1.20.58.220">
    <property type="entry name" value="Phosphate transport system protein phou homolog 2, domain 2"/>
    <property type="match status" value="1"/>
</dbReference>
<name>K9PAZ7_CYAGP</name>
<dbReference type="KEGG" id="cgc:Cyagr_2677"/>
<accession>K9PAZ7</accession>
<proteinExistence type="inferred from homology"/>
<dbReference type="STRING" id="292564.Cyagr_2677"/>
<dbReference type="InterPro" id="IPR002727">
    <property type="entry name" value="DUF47"/>
</dbReference>
<evidence type="ECO:0000313" key="3">
    <source>
        <dbReference type="Proteomes" id="UP000010388"/>
    </source>
</evidence>
<dbReference type="InterPro" id="IPR018445">
    <property type="entry name" value="Put_Phosphate_transp_reg"/>
</dbReference>
<evidence type="ECO:0000256" key="1">
    <source>
        <dbReference type="ARBA" id="ARBA00008591"/>
    </source>
</evidence>
<dbReference type="eggNOG" id="COG1392">
    <property type="taxonomic scope" value="Bacteria"/>
</dbReference>
<dbReference type="PANTHER" id="PTHR36536">
    <property type="entry name" value="UPF0111 PROTEIN HI_1603"/>
    <property type="match status" value="1"/>
</dbReference>
<dbReference type="EMBL" id="CP003495">
    <property type="protein sequence ID" value="AFY29769.1"/>
    <property type="molecule type" value="Genomic_DNA"/>
</dbReference>
<dbReference type="Pfam" id="PF01865">
    <property type="entry name" value="PhoU_div"/>
    <property type="match status" value="1"/>
</dbReference>
<organism evidence="2 3">
    <name type="scientific">Cyanobium gracile (strain ATCC 27147 / PCC 6307)</name>
    <dbReference type="NCBI Taxonomy" id="292564"/>
    <lineage>
        <taxon>Bacteria</taxon>
        <taxon>Bacillati</taxon>
        <taxon>Cyanobacteriota</taxon>
        <taxon>Cyanophyceae</taxon>
        <taxon>Synechococcales</taxon>
        <taxon>Prochlorococcaceae</taxon>
        <taxon>Cyanobium</taxon>
    </lineage>
</organism>
<dbReference type="HOGENOM" id="CLU_104916_1_0_3"/>
<sequence>MTRLRVRQVSSETPPLFGKTRFLVGLIDEFLDKISEGVIVVEIGIKAYLTTSEGPEICLEKLNQIIEIKRSCSELRRTIVTMLYTEMLLPDARGDVLSLLGSLFELLDEMGDNFQELMIVQPRGLPKFGQDFADLTAMAIRCVQAVVVAARMFFRMPAAVRDHINEVRVFEDETDKLAWRTKRRIFATELSFEQRSQLREAVAMIDSLADKAENIGDDLSIFAIKRSL</sequence>
<dbReference type="PANTHER" id="PTHR36536:SF3">
    <property type="entry name" value="UPF0111 PROTEIN HI_1603"/>
    <property type="match status" value="1"/>
</dbReference>
<gene>
    <name evidence="2" type="ordered locus">Cyagr_2677</name>
</gene>
<reference evidence="3" key="1">
    <citation type="journal article" date="2013" name="Proc. Natl. Acad. Sci. U.S.A.">
        <title>Improving the coverage of the cyanobacterial phylum using diversity-driven genome sequencing.</title>
        <authorList>
            <person name="Shih P.M."/>
            <person name="Wu D."/>
            <person name="Latifi A."/>
            <person name="Axen S.D."/>
            <person name="Fewer D.P."/>
            <person name="Talla E."/>
            <person name="Calteau A."/>
            <person name="Cai F."/>
            <person name="Tandeau de Marsac N."/>
            <person name="Rippka R."/>
            <person name="Herdman M."/>
            <person name="Sivonen K."/>
            <person name="Coursin T."/>
            <person name="Laurent T."/>
            <person name="Goodwin L."/>
            <person name="Nolan M."/>
            <person name="Davenport K.W."/>
            <person name="Han C.S."/>
            <person name="Rubin E.M."/>
            <person name="Eisen J.A."/>
            <person name="Woyke T."/>
            <person name="Gugger M."/>
            <person name="Kerfeld C.A."/>
        </authorList>
    </citation>
    <scope>NUCLEOTIDE SEQUENCE [LARGE SCALE GENOMIC DNA]</scope>
    <source>
        <strain evidence="3">ATCC 27147 / PCC 6307</strain>
    </source>
</reference>
<dbReference type="AlphaFoldDB" id="K9PAZ7"/>
<comment type="similarity">
    <text evidence="1">Belongs to the UPF0111 family.</text>
</comment>
<protein>
    <submittedName>
        <fullName evidence="2">Phosphate transport regulator related to PhoU</fullName>
    </submittedName>
</protein>
<dbReference type="Proteomes" id="UP000010388">
    <property type="component" value="Chromosome"/>
</dbReference>